<reference evidence="4" key="1">
    <citation type="submission" date="2019-05" db="EMBL/GenBank/DDBJ databases">
        <title>Methanoculleus sp. FWC-SCC1, a methanogenic archaeon isolated from deep marine cold seep.</title>
        <authorList>
            <person name="Chen Y.-W."/>
            <person name="Chen S.-C."/>
            <person name="Teng N.-H."/>
            <person name="Lai M.-C."/>
        </authorList>
    </citation>
    <scope>NUCLEOTIDE SEQUENCE</scope>
    <source>
        <strain evidence="4">FWC-SCC1</strain>
    </source>
</reference>
<accession>A0ABT8MBD6</accession>
<dbReference type="InterPro" id="IPR014721">
    <property type="entry name" value="Ribsml_uS5_D2-typ_fold_subgr"/>
</dbReference>
<organism evidence="4 5">
    <name type="scientific">Methanoculleus frigidifontis</name>
    <dbReference type="NCBI Taxonomy" id="2584085"/>
    <lineage>
        <taxon>Archaea</taxon>
        <taxon>Methanobacteriati</taxon>
        <taxon>Methanobacteriota</taxon>
        <taxon>Stenosarchaea group</taxon>
        <taxon>Methanomicrobia</taxon>
        <taxon>Methanomicrobiales</taxon>
        <taxon>Methanomicrobiaceae</taxon>
        <taxon>Methanoculleus</taxon>
    </lineage>
</organism>
<feature type="active site" evidence="2">
    <location>
        <position position="232"/>
    </location>
</feature>
<comment type="subcellular location">
    <subcellularLocation>
        <location evidence="1">Endomembrane system</location>
        <topology evidence="1">Multi-pass membrane protein</topology>
    </subcellularLocation>
</comment>
<dbReference type="Proteomes" id="UP001168338">
    <property type="component" value="Unassembled WGS sequence"/>
</dbReference>
<sequence>MKYHALIILLAASVLVNVYFLGVAPVSSGTDLRELQNRILTLEQENADLLARVQQGSMTVQEVSPETDLSTLPAQAGAPAVTEPGSVIDGGATLQAPVIVQQIEYVRDYPFIRQQVTEGGSLVNISVEVVPGKGRVLVQTTPLMGVVFQDAANTAVSVAREQSDANLSGNDVIFSVVADSAVSEIDGPSAGALMTALLLAVLEDRPVNGSVTLTGTIDEQGRVGEVGGVVEKAKAAKANGKDLILLPHENSRYIQYRDVVRTIAGLRLTFKQPEQIDTKEYIEEEIGIRVEYVDGIDDVMLYIT</sequence>
<name>A0ABT8MBD6_9EURY</name>
<feature type="active site" evidence="2">
    <location>
        <position position="189"/>
    </location>
</feature>
<proteinExistence type="inferred from homology"/>
<dbReference type="GO" id="GO:0006508">
    <property type="term" value="P:proteolysis"/>
    <property type="evidence" value="ECO:0007669"/>
    <property type="project" value="UniProtKB-KW"/>
</dbReference>
<evidence type="ECO:0000313" key="5">
    <source>
        <dbReference type="Proteomes" id="UP001168338"/>
    </source>
</evidence>
<dbReference type="RefSeq" id="WP_301664398.1">
    <property type="nucleotide sequence ID" value="NZ_VCYH01000006.1"/>
</dbReference>
<dbReference type="InterPro" id="IPR008269">
    <property type="entry name" value="Lon_proteolytic"/>
</dbReference>
<evidence type="ECO:0000256" key="1">
    <source>
        <dbReference type="ARBA" id="ARBA00004127"/>
    </source>
</evidence>
<dbReference type="InterPro" id="IPR020568">
    <property type="entry name" value="Ribosomal_Su5_D2-typ_SF"/>
</dbReference>
<dbReference type="GO" id="GO:0008233">
    <property type="term" value="F:peptidase activity"/>
    <property type="evidence" value="ECO:0007669"/>
    <property type="project" value="UniProtKB-KW"/>
</dbReference>
<keyword evidence="2 4" id="KW-0645">Protease</keyword>
<comment type="similarity">
    <text evidence="2">Belongs to the peptidase S16 family.</text>
</comment>
<dbReference type="SUPFAM" id="SSF54211">
    <property type="entry name" value="Ribosomal protein S5 domain 2-like"/>
    <property type="match status" value="1"/>
</dbReference>
<protein>
    <submittedName>
        <fullName evidence="4">ATP-dependent protease</fullName>
    </submittedName>
</protein>
<comment type="caution">
    <text evidence="4">The sequence shown here is derived from an EMBL/GenBank/DDBJ whole genome shotgun (WGS) entry which is preliminary data.</text>
</comment>
<evidence type="ECO:0000256" key="2">
    <source>
        <dbReference type="PROSITE-ProRule" id="PRU01122"/>
    </source>
</evidence>
<dbReference type="PROSITE" id="PS51786">
    <property type="entry name" value="LON_PROTEOLYTIC"/>
    <property type="match status" value="1"/>
</dbReference>
<evidence type="ECO:0000313" key="4">
    <source>
        <dbReference type="EMBL" id="MDN7025252.1"/>
    </source>
</evidence>
<dbReference type="PANTHER" id="PTHR10046">
    <property type="entry name" value="ATP DEPENDENT LON PROTEASE FAMILY MEMBER"/>
    <property type="match status" value="1"/>
</dbReference>
<gene>
    <name evidence="4" type="ORF">FGU65_10175</name>
</gene>
<dbReference type="EMBL" id="VCYH01000006">
    <property type="protein sequence ID" value="MDN7025252.1"/>
    <property type="molecule type" value="Genomic_DNA"/>
</dbReference>
<dbReference type="InterPro" id="IPR027065">
    <property type="entry name" value="Lon_Prtase"/>
</dbReference>
<keyword evidence="2" id="KW-0378">Hydrolase</keyword>
<dbReference type="PRINTS" id="PR00830">
    <property type="entry name" value="ENDOLAPTASE"/>
</dbReference>
<evidence type="ECO:0000259" key="3">
    <source>
        <dbReference type="PROSITE" id="PS51786"/>
    </source>
</evidence>
<keyword evidence="2" id="KW-0720">Serine protease</keyword>
<keyword evidence="5" id="KW-1185">Reference proteome</keyword>
<feature type="domain" description="Lon proteolytic" evidence="3">
    <location>
        <begin position="95"/>
        <end position="304"/>
    </location>
</feature>
<dbReference type="Pfam" id="PF05362">
    <property type="entry name" value="Lon_C"/>
    <property type="match status" value="1"/>
</dbReference>
<dbReference type="Gene3D" id="3.30.230.10">
    <property type="match status" value="1"/>
</dbReference>